<sequence length="606" mass="64516">MPDDQNDVSPLSFMRRFLRAESSHFEASNSSPDPSDVTTSDRPVSSNQDQGHVSPTTAPGTNSLDTLFTALFNRAVHTVLDGRHQEPPSRHEGTPPESPSPPTALDPHDLFDAFLGEDAVHDIEQYAFTLGSDLLRSILTSLPPDFAAAGRPLESGATQSGTVPPTVGGDQARAGLGGSHALRDVILKRPTLSPGASGALPVPTNQQPTHGGGDGGGDDSRWWGDGIFGSSAFSSFSRSTRTVQNPDGTIEMTTTTRGPDGVTRTETVTTDAEGRVLLHQASSPAALRDDHQGDGPRTDIPGPLQFPWHDYGTDNVSGQLFPIVRVRPNEPNAPKAPFSRSDGGGGSGGTPVDKSAILKPRTGQTGRSLADDGDHQSSHEQQQQQQQLLPALPPALPVATGSRPDDSAVPLGFTLGSLLFGGDPFFGSDFLRQLVFPEDEALPNVDGPDKNHTEMNRKGKWKAFMVEEDPFGLWRQRWATSQPPPQERQSSGEQPLASAAPQVKPSGGGLTVTSIRTTRHPDGTVEYVRRVRNPDGSEEITSSSSSTPSSGNHHPTDGSDTTHEGSIPQTMRSRPSESPNKAHDGNGGVATESPVGYVRRLFSSWW</sequence>
<comment type="caution">
    <text evidence="2">The sequence shown here is derived from an EMBL/GenBank/DDBJ whole genome shotgun (WGS) entry which is preliminary data.</text>
</comment>
<evidence type="ECO:0000313" key="3">
    <source>
        <dbReference type="Proteomes" id="UP001150569"/>
    </source>
</evidence>
<dbReference type="EMBL" id="JANBPT010000259">
    <property type="protein sequence ID" value="KAJ1924682.1"/>
    <property type="molecule type" value="Genomic_DNA"/>
</dbReference>
<proteinExistence type="predicted"/>
<organism evidence="2 3">
    <name type="scientific">Tieghemiomyces parasiticus</name>
    <dbReference type="NCBI Taxonomy" id="78921"/>
    <lineage>
        <taxon>Eukaryota</taxon>
        <taxon>Fungi</taxon>
        <taxon>Fungi incertae sedis</taxon>
        <taxon>Zoopagomycota</taxon>
        <taxon>Kickxellomycotina</taxon>
        <taxon>Dimargaritomycetes</taxon>
        <taxon>Dimargaritales</taxon>
        <taxon>Dimargaritaceae</taxon>
        <taxon>Tieghemiomyces</taxon>
    </lineage>
</organism>
<feature type="region of interest" description="Disordered" evidence="1">
    <location>
        <begin position="237"/>
        <end position="264"/>
    </location>
</feature>
<protein>
    <submittedName>
        <fullName evidence="2">Uncharacterized protein</fullName>
    </submittedName>
</protein>
<name>A0A9W8AET6_9FUNG</name>
<evidence type="ECO:0000256" key="1">
    <source>
        <dbReference type="SAM" id="MobiDB-lite"/>
    </source>
</evidence>
<reference evidence="2" key="1">
    <citation type="submission" date="2022-07" db="EMBL/GenBank/DDBJ databases">
        <title>Phylogenomic reconstructions and comparative analyses of Kickxellomycotina fungi.</title>
        <authorList>
            <person name="Reynolds N.K."/>
            <person name="Stajich J.E."/>
            <person name="Barry K."/>
            <person name="Grigoriev I.V."/>
            <person name="Crous P."/>
            <person name="Smith M.E."/>
        </authorList>
    </citation>
    <scope>NUCLEOTIDE SEQUENCE</scope>
    <source>
        <strain evidence="2">RSA 861</strain>
    </source>
</reference>
<feature type="compositionally biased region" description="Basic and acidic residues" evidence="1">
    <location>
        <begin position="83"/>
        <end position="94"/>
    </location>
</feature>
<feature type="compositionally biased region" description="Basic and acidic residues" evidence="1">
    <location>
        <begin position="287"/>
        <end position="297"/>
    </location>
</feature>
<feature type="compositionally biased region" description="Polar residues" evidence="1">
    <location>
        <begin position="44"/>
        <end position="63"/>
    </location>
</feature>
<feature type="compositionally biased region" description="Basic and acidic residues" evidence="1">
    <location>
        <begin position="554"/>
        <end position="563"/>
    </location>
</feature>
<feature type="compositionally biased region" description="Polar residues" evidence="1">
    <location>
        <begin position="567"/>
        <end position="579"/>
    </location>
</feature>
<feature type="region of interest" description="Disordered" evidence="1">
    <location>
        <begin position="479"/>
        <end position="594"/>
    </location>
</feature>
<feature type="region of interest" description="Disordered" evidence="1">
    <location>
        <begin position="327"/>
        <end position="387"/>
    </location>
</feature>
<feature type="compositionally biased region" description="Low complexity" evidence="1">
    <location>
        <begin position="539"/>
        <end position="550"/>
    </location>
</feature>
<feature type="region of interest" description="Disordered" evidence="1">
    <location>
        <begin position="83"/>
        <end position="105"/>
    </location>
</feature>
<dbReference type="Proteomes" id="UP001150569">
    <property type="component" value="Unassembled WGS sequence"/>
</dbReference>
<feature type="compositionally biased region" description="Low complexity" evidence="1">
    <location>
        <begin position="28"/>
        <end position="43"/>
    </location>
</feature>
<feature type="region of interest" description="Disordered" evidence="1">
    <location>
        <begin position="280"/>
        <end position="311"/>
    </location>
</feature>
<accession>A0A9W8AET6</accession>
<feature type="region of interest" description="Disordered" evidence="1">
    <location>
        <begin position="191"/>
        <end position="219"/>
    </location>
</feature>
<evidence type="ECO:0000313" key="2">
    <source>
        <dbReference type="EMBL" id="KAJ1924682.1"/>
    </source>
</evidence>
<feature type="compositionally biased region" description="Basic and acidic residues" evidence="1">
    <location>
        <begin position="519"/>
        <end position="535"/>
    </location>
</feature>
<gene>
    <name evidence="2" type="ORF">IWQ60_005029</name>
</gene>
<dbReference type="AlphaFoldDB" id="A0A9W8AET6"/>
<feature type="compositionally biased region" description="Polar residues" evidence="1">
    <location>
        <begin position="243"/>
        <end position="257"/>
    </location>
</feature>
<feature type="region of interest" description="Disordered" evidence="1">
    <location>
        <begin position="150"/>
        <end position="176"/>
    </location>
</feature>
<feature type="compositionally biased region" description="Basic and acidic residues" evidence="1">
    <location>
        <begin position="369"/>
        <end position="378"/>
    </location>
</feature>
<feature type="region of interest" description="Disordered" evidence="1">
    <location>
        <begin position="22"/>
        <end position="63"/>
    </location>
</feature>
<keyword evidence="3" id="KW-1185">Reference proteome</keyword>